<dbReference type="Pfam" id="PF01758">
    <property type="entry name" value="SBF"/>
    <property type="match status" value="1"/>
</dbReference>
<dbReference type="InterPro" id="IPR004710">
    <property type="entry name" value="Bilac:Na_transpt"/>
</dbReference>
<evidence type="ECO:0000256" key="3">
    <source>
        <dbReference type="ARBA" id="ARBA00022989"/>
    </source>
</evidence>
<feature type="transmembrane region" description="Helical" evidence="5">
    <location>
        <begin position="195"/>
        <end position="220"/>
    </location>
</feature>
<evidence type="ECO:0000256" key="2">
    <source>
        <dbReference type="ARBA" id="ARBA00022692"/>
    </source>
</evidence>
<dbReference type="PANTHER" id="PTHR10361">
    <property type="entry name" value="SODIUM-BILE ACID COTRANSPORTER"/>
    <property type="match status" value="1"/>
</dbReference>
<comment type="caution">
    <text evidence="6">The sequence shown here is derived from an EMBL/GenBank/DDBJ whole genome shotgun (WGS) entry which is preliminary data.</text>
</comment>
<dbReference type="RefSeq" id="WP_285763324.1">
    <property type="nucleotide sequence ID" value="NZ_BSYJ01000002.1"/>
</dbReference>
<keyword evidence="4 5" id="KW-0472">Membrane</keyword>
<evidence type="ECO:0000313" key="7">
    <source>
        <dbReference type="Proteomes" id="UP001224392"/>
    </source>
</evidence>
<proteinExistence type="predicted"/>
<feature type="transmembrane region" description="Helical" evidence="5">
    <location>
        <begin position="232"/>
        <end position="254"/>
    </location>
</feature>
<dbReference type="Gene3D" id="1.20.1530.20">
    <property type="match status" value="1"/>
</dbReference>
<dbReference type="PANTHER" id="PTHR10361:SF24">
    <property type="entry name" value="P3 PROTEIN"/>
    <property type="match status" value="1"/>
</dbReference>
<evidence type="ECO:0000256" key="1">
    <source>
        <dbReference type="ARBA" id="ARBA00004141"/>
    </source>
</evidence>
<dbReference type="InterPro" id="IPR002657">
    <property type="entry name" value="BilAc:Na_symport/Acr3"/>
</dbReference>
<keyword evidence="7" id="KW-1185">Reference proteome</keyword>
<feature type="transmembrane region" description="Helical" evidence="5">
    <location>
        <begin position="69"/>
        <end position="89"/>
    </location>
</feature>
<dbReference type="Proteomes" id="UP001224392">
    <property type="component" value="Unassembled WGS sequence"/>
</dbReference>
<accession>A0ABQ6LXH5</accession>
<evidence type="ECO:0000256" key="4">
    <source>
        <dbReference type="ARBA" id="ARBA00023136"/>
    </source>
</evidence>
<evidence type="ECO:0000256" key="5">
    <source>
        <dbReference type="SAM" id="Phobius"/>
    </source>
</evidence>
<feature type="transmembrane region" description="Helical" evidence="5">
    <location>
        <begin position="171"/>
        <end position="189"/>
    </location>
</feature>
<feature type="transmembrane region" description="Helical" evidence="5">
    <location>
        <begin position="6"/>
        <end position="27"/>
    </location>
</feature>
<name>A0ABQ6LXH5_9GAMM</name>
<keyword evidence="3 5" id="KW-1133">Transmembrane helix</keyword>
<sequence length="296" mass="31287">MEAGFLTKVVLPISLIIIMLGMGLSLVRDDFARILREPRAVAVGVFCQMLVLPAVALALVFLFGLPGELGVGLMILAFCPGGATSNMLSYLSRGDVALSITLTAIVSVVAPFSVPLLTALAMTMLMDQSQQFAIPVGQTIVQLLAITIVPVIVGMLIRWKWPGFAARAERPVKIYSVVILFVIIAGIVLKNKDNMAGFFVQTGAATLALNVVTLLAGYFIAQRMRLSRRQAITVAIEGGVQNGTLALFVTGTLLSSSVMTIPAVTYSLLMFATGGLFGWWINRGRAAGASAEAPAG</sequence>
<feature type="transmembrane region" description="Helical" evidence="5">
    <location>
        <begin position="260"/>
        <end position="281"/>
    </location>
</feature>
<evidence type="ECO:0000313" key="6">
    <source>
        <dbReference type="EMBL" id="GMG86750.1"/>
    </source>
</evidence>
<comment type="subcellular location">
    <subcellularLocation>
        <location evidence="1">Membrane</location>
        <topology evidence="1">Multi-pass membrane protein</topology>
    </subcellularLocation>
</comment>
<dbReference type="EMBL" id="BSYJ01000002">
    <property type="protein sequence ID" value="GMG86750.1"/>
    <property type="molecule type" value="Genomic_DNA"/>
</dbReference>
<gene>
    <name evidence="6" type="ORF">MNKW57_10710</name>
</gene>
<feature type="transmembrane region" description="Helical" evidence="5">
    <location>
        <begin position="140"/>
        <end position="159"/>
    </location>
</feature>
<feature type="transmembrane region" description="Helical" evidence="5">
    <location>
        <begin position="39"/>
        <end position="63"/>
    </location>
</feature>
<organism evidence="6 7">
    <name type="scientific">Biformimicrobium ophioploci</name>
    <dbReference type="NCBI Taxonomy" id="3036711"/>
    <lineage>
        <taxon>Bacteria</taxon>
        <taxon>Pseudomonadati</taxon>
        <taxon>Pseudomonadota</taxon>
        <taxon>Gammaproteobacteria</taxon>
        <taxon>Cellvibrionales</taxon>
        <taxon>Microbulbiferaceae</taxon>
        <taxon>Biformimicrobium</taxon>
    </lineage>
</organism>
<reference evidence="6 7" key="1">
    <citation type="submission" date="2023-04" db="EMBL/GenBank/DDBJ databases">
        <title>Marinobulbifer ophiurae gen. nov., sp. Nov., isolate from tissue of brittle star Ophioplocus japonicus.</title>
        <authorList>
            <person name="Kawano K."/>
            <person name="Sawayama S."/>
            <person name="Nakagawa S."/>
        </authorList>
    </citation>
    <scope>NUCLEOTIDE SEQUENCE [LARGE SCALE GENOMIC DNA]</scope>
    <source>
        <strain evidence="6 7">NKW57</strain>
    </source>
</reference>
<keyword evidence="2 5" id="KW-0812">Transmembrane</keyword>
<feature type="transmembrane region" description="Helical" evidence="5">
    <location>
        <begin position="96"/>
        <end position="120"/>
    </location>
</feature>
<protein>
    <submittedName>
        <fullName evidence="6">Bile acid:sodium symporter family protein</fullName>
    </submittedName>
</protein>
<dbReference type="InterPro" id="IPR038770">
    <property type="entry name" value="Na+/solute_symporter_sf"/>
</dbReference>